<protein>
    <submittedName>
        <fullName evidence="1">Uncharacterized protein</fullName>
    </submittedName>
</protein>
<name>A0A8S5LW47_9CAUD</name>
<proteinExistence type="predicted"/>
<sequence length="260" mass="30041">MAKRNRILKLAEDPIQCVPYKAPIISLRLYVNEEDLQSTITFNYNHAKNQLMAFDTVTQWPLFSIDLIPTSSMPLGTINKNRIDYLFGHEVQNERLVERLIAGLNEFNKVVSGATNQDDVFLMLRDYYKFKTTIVPRSKRWDTAFRIGMNGFYSAFLYNPTKPEKKNTGGREAKFSVNIGSNFSIAFYHDFFKPYPLLYIVDRNTKEAYTAHLGITGFLRRHLIKSEKPITFELRDAVLNGAGVEKINEIFSRMVSSDLR</sequence>
<dbReference type="EMBL" id="BK014756">
    <property type="protein sequence ID" value="DAD74257.1"/>
    <property type="molecule type" value="Genomic_DNA"/>
</dbReference>
<evidence type="ECO:0000313" key="1">
    <source>
        <dbReference type="EMBL" id="DAD74257.1"/>
    </source>
</evidence>
<reference evidence="1" key="1">
    <citation type="journal article" date="2021" name="Proc. Natl. Acad. Sci. U.S.A.">
        <title>A Catalog of Tens of Thousands of Viruses from Human Metagenomes Reveals Hidden Associations with Chronic Diseases.</title>
        <authorList>
            <person name="Tisza M.J."/>
            <person name="Buck C.B."/>
        </authorList>
    </citation>
    <scope>NUCLEOTIDE SEQUENCE</scope>
    <source>
        <strain evidence="1">Cto1k8</strain>
    </source>
</reference>
<accession>A0A8S5LW47</accession>
<organism evidence="1">
    <name type="scientific">Myoviridae sp. cto1k8</name>
    <dbReference type="NCBI Taxonomy" id="2826694"/>
    <lineage>
        <taxon>Viruses</taxon>
        <taxon>Duplodnaviria</taxon>
        <taxon>Heunggongvirae</taxon>
        <taxon>Uroviricota</taxon>
        <taxon>Caudoviricetes</taxon>
    </lineage>
</organism>